<name>A0ABV3RHU0_9RHOB</name>
<evidence type="ECO:0000256" key="1">
    <source>
        <dbReference type="SAM" id="MobiDB-lite"/>
    </source>
</evidence>
<dbReference type="RefSeq" id="WP_367876540.1">
    <property type="nucleotide sequence ID" value="NZ_JBFNXX010000002.1"/>
</dbReference>
<keyword evidence="4" id="KW-1185">Reference proteome</keyword>
<keyword evidence="3" id="KW-0966">Cell projection</keyword>
<organism evidence="3 4">
    <name type="scientific">Sulfitobacter sediminis</name>
    <dbReference type="NCBI Taxonomy" id="3234186"/>
    <lineage>
        <taxon>Bacteria</taxon>
        <taxon>Pseudomonadati</taxon>
        <taxon>Pseudomonadota</taxon>
        <taxon>Alphaproteobacteria</taxon>
        <taxon>Rhodobacterales</taxon>
        <taxon>Roseobacteraceae</taxon>
        <taxon>Sulfitobacter</taxon>
    </lineage>
</organism>
<keyword evidence="3" id="KW-0969">Cilium</keyword>
<dbReference type="InterPro" id="IPR036429">
    <property type="entry name" value="SpoA-like_sf"/>
</dbReference>
<dbReference type="InterPro" id="IPR001543">
    <property type="entry name" value="FliN-like_C"/>
</dbReference>
<protein>
    <submittedName>
        <fullName evidence="3">FliM/FliN family flagellar motor C-terminal domain-containing protein</fullName>
    </submittedName>
</protein>
<dbReference type="EMBL" id="JBFNXX010000002">
    <property type="protein sequence ID" value="MEW9918529.1"/>
    <property type="molecule type" value="Genomic_DNA"/>
</dbReference>
<accession>A0ABV3RHU0</accession>
<dbReference type="SUPFAM" id="SSF101801">
    <property type="entry name" value="Surface presentation of antigens (SPOA)"/>
    <property type="match status" value="1"/>
</dbReference>
<sequence length="403" mass="43064">MEVPDTSAHGDVASGGTIIHRKAKAGRAEHQSRAVSLAKALRLTLARVADEMLDMAMALIAIRTETVSGDDLADRLSDPGLLMLLDGPARARAGTILDPALVGALIQQQTMGKVLKDTGEGERTLTQTDAAICAPFLDALLARAAPLPEKPGDRKLIEGYAYGAWIEDARMLAMSLDLPSYELVDLSVDIAGGVRQGRILFCLPKPDHVDQVEQQGTAAPDNESLAPRVAPSDALVETIQNLNAELRISLARIRMPLKRLGALEVGSVLEIGNARFDDVRVQTITGQTVRRGTLGQVDGQRAVQVQHAPRAEAPFDRRAADRDALDTPELGEMGMPLSDRAPETAAEAPAPLPDLSDLQGDGDQADTAMPDMADLPDLDDLPDLPDMSDLPDLDMDLRQRNAG</sequence>
<evidence type="ECO:0000259" key="2">
    <source>
        <dbReference type="Pfam" id="PF01052"/>
    </source>
</evidence>
<evidence type="ECO:0000313" key="3">
    <source>
        <dbReference type="EMBL" id="MEW9918529.1"/>
    </source>
</evidence>
<comment type="caution">
    <text evidence="3">The sequence shown here is derived from an EMBL/GenBank/DDBJ whole genome shotgun (WGS) entry which is preliminary data.</text>
</comment>
<dbReference type="Pfam" id="PF01052">
    <property type="entry name" value="FliMN_C"/>
    <property type="match status" value="1"/>
</dbReference>
<evidence type="ECO:0000313" key="4">
    <source>
        <dbReference type="Proteomes" id="UP001556098"/>
    </source>
</evidence>
<reference evidence="3 4" key="1">
    <citation type="submission" date="2024-07" db="EMBL/GenBank/DDBJ databases">
        <title>Marimonas sp.nov., isolated from tidal-flat sediment.</title>
        <authorList>
            <person name="Jayan J.N."/>
            <person name="Lee S.S."/>
        </authorList>
    </citation>
    <scope>NUCLEOTIDE SEQUENCE [LARGE SCALE GENOMIC DNA]</scope>
    <source>
        <strain evidence="3 4">MJW-29</strain>
    </source>
</reference>
<proteinExistence type="predicted"/>
<dbReference type="Gene3D" id="2.30.330.10">
    <property type="entry name" value="SpoA-like"/>
    <property type="match status" value="1"/>
</dbReference>
<feature type="compositionally biased region" description="Acidic residues" evidence="1">
    <location>
        <begin position="374"/>
        <end position="383"/>
    </location>
</feature>
<feature type="region of interest" description="Disordered" evidence="1">
    <location>
        <begin position="300"/>
        <end position="403"/>
    </location>
</feature>
<keyword evidence="3" id="KW-0282">Flagellum</keyword>
<dbReference type="Proteomes" id="UP001556098">
    <property type="component" value="Unassembled WGS sequence"/>
</dbReference>
<gene>
    <name evidence="3" type="ORF">AB2B41_02860</name>
</gene>
<feature type="compositionally biased region" description="Basic and acidic residues" evidence="1">
    <location>
        <begin position="309"/>
        <end position="325"/>
    </location>
</feature>
<feature type="domain" description="Flagellar motor switch protein FliN-like C-terminal" evidence="2">
    <location>
        <begin position="238"/>
        <end position="306"/>
    </location>
</feature>